<reference evidence="2" key="1">
    <citation type="journal article" date="2014" name="Nat. Commun.">
        <title>The emerging biofuel crop Camelina sativa retains a highly undifferentiated hexaploid genome structure.</title>
        <authorList>
            <person name="Kagale S."/>
            <person name="Koh C."/>
            <person name="Nixon J."/>
            <person name="Bollina V."/>
            <person name="Clarke W.E."/>
            <person name="Tuteja R."/>
            <person name="Spillane C."/>
            <person name="Robinson S.J."/>
            <person name="Links M.G."/>
            <person name="Clarke C."/>
            <person name="Higgins E.E."/>
            <person name="Huebert T."/>
            <person name="Sharpe A.G."/>
            <person name="Parkin I.A."/>
        </authorList>
    </citation>
    <scope>NUCLEOTIDE SEQUENCE [LARGE SCALE GENOMIC DNA]</scope>
    <source>
        <strain evidence="2">cv. DH55</strain>
    </source>
</reference>
<accession>A0ABM1QK56</accession>
<sequence>MECNKEEARKAIEMAERKLSENDFSGAKKFINKAHNLYPNLDGLKQGLMMVDVYISASNRGEEEEADWYGILGVDPLADDESVKKQYRKLALLLHPDKNKLNGAEGAFKLVTEAWCMLSDKVTRTSYDQRGSLKKQRPRCRNNHTHISRLLVGCKNHQTHVSLLLIMAITMLETEMQRLRCINNHTHIGLLLVGCRNHQTHVTLLQIVVMKMLETVLWIKVLGI</sequence>
<dbReference type="PRINTS" id="PR00625">
    <property type="entry name" value="JDOMAIN"/>
</dbReference>
<dbReference type="Pfam" id="PF00226">
    <property type="entry name" value="DnaJ"/>
    <property type="match status" value="1"/>
</dbReference>
<dbReference type="PROSITE" id="PS50076">
    <property type="entry name" value="DNAJ_2"/>
    <property type="match status" value="1"/>
</dbReference>
<dbReference type="PANTHER" id="PTHR44137">
    <property type="entry name" value="BNAC03G44070D PROTEIN"/>
    <property type="match status" value="1"/>
</dbReference>
<protein>
    <submittedName>
        <fullName evidence="3">DnaJ homolog subfamily B member 12-like</fullName>
    </submittedName>
</protein>
<dbReference type="SUPFAM" id="SSF46565">
    <property type="entry name" value="Chaperone J-domain"/>
    <property type="match status" value="1"/>
</dbReference>
<dbReference type="InterPro" id="IPR036869">
    <property type="entry name" value="J_dom_sf"/>
</dbReference>
<evidence type="ECO:0000313" key="3">
    <source>
        <dbReference type="RefSeq" id="XP_019087144.1"/>
    </source>
</evidence>
<dbReference type="Gene3D" id="1.10.287.110">
    <property type="entry name" value="DnaJ domain"/>
    <property type="match status" value="1"/>
</dbReference>
<gene>
    <name evidence="3" type="primary">LOC109127179</name>
</gene>
<feature type="domain" description="J" evidence="1">
    <location>
        <begin position="67"/>
        <end position="131"/>
    </location>
</feature>
<reference evidence="3" key="2">
    <citation type="submission" date="2025-08" db="UniProtKB">
        <authorList>
            <consortium name="RefSeq"/>
        </authorList>
    </citation>
    <scope>IDENTIFICATION</scope>
    <source>
        <tissue evidence="3">Leaf</tissue>
    </source>
</reference>
<evidence type="ECO:0000313" key="2">
    <source>
        <dbReference type="Proteomes" id="UP000694864"/>
    </source>
</evidence>
<evidence type="ECO:0000259" key="1">
    <source>
        <dbReference type="PROSITE" id="PS50076"/>
    </source>
</evidence>
<proteinExistence type="predicted"/>
<dbReference type="PANTHER" id="PTHR44137:SF23">
    <property type="entry name" value="CHAPERONE DNAJ-DOMAIN SUPERFAMILY PROTEIN"/>
    <property type="match status" value="1"/>
</dbReference>
<dbReference type="RefSeq" id="XP_019087144.1">
    <property type="nucleotide sequence ID" value="XM_019231599.1"/>
</dbReference>
<dbReference type="GeneID" id="109127179"/>
<organism evidence="2 3">
    <name type="scientific">Camelina sativa</name>
    <name type="common">False flax</name>
    <name type="synonym">Myagrum sativum</name>
    <dbReference type="NCBI Taxonomy" id="90675"/>
    <lineage>
        <taxon>Eukaryota</taxon>
        <taxon>Viridiplantae</taxon>
        <taxon>Streptophyta</taxon>
        <taxon>Embryophyta</taxon>
        <taxon>Tracheophyta</taxon>
        <taxon>Spermatophyta</taxon>
        <taxon>Magnoliopsida</taxon>
        <taxon>eudicotyledons</taxon>
        <taxon>Gunneridae</taxon>
        <taxon>Pentapetalae</taxon>
        <taxon>rosids</taxon>
        <taxon>malvids</taxon>
        <taxon>Brassicales</taxon>
        <taxon>Brassicaceae</taxon>
        <taxon>Camelineae</taxon>
        <taxon>Camelina</taxon>
    </lineage>
</organism>
<dbReference type="InterPro" id="IPR001623">
    <property type="entry name" value="DnaJ_domain"/>
</dbReference>
<dbReference type="SMART" id="SM00271">
    <property type="entry name" value="DnaJ"/>
    <property type="match status" value="1"/>
</dbReference>
<keyword evidence="2" id="KW-1185">Reference proteome</keyword>
<name>A0ABM1QK56_CAMSA</name>
<dbReference type="CDD" id="cd06257">
    <property type="entry name" value="DnaJ"/>
    <property type="match status" value="1"/>
</dbReference>
<dbReference type="Proteomes" id="UP000694864">
    <property type="component" value="Chromosome 11"/>
</dbReference>